<name>A0A323UYD2_9RHOO</name>
<keyword evidence="4 6" id="KW-1133">Transmembrane helix</keyword>
<feature type="transmembrane region" description="Helical" evidence="6">
    <location>
        <begin position="180"/>
        <end position="201"/>
    </location>
</feature>
<dbReference type="Pfam" id="PF00892">
    <property type="entry name" value="EamA"/>
    <property type="match status" value="2"/>
</dbReference>
<gene>
    <name evidence="8" type="ORF">DNK49_08305</name>
</gene>
<dbReference type="PANTHER" id="PTHR32322">
    <property type="entry name" value="INNER MEMBRANE TRANSPORTER"/>
    <property type="match status" value="1"/>
</dbReference>
<dbReference type="PANTHER" id="PTHR32322:SF2">
    <property type="entry name" value="EAMA DOMAIN-CONTAINING PROTEIN"/>
    <property type="match status" value="1"/>
</dbReference>
<evidence type="ECO:0000313" key="8">
    <source>
        <dbReference type="EMBL" id="PZA17221.1"/>
    </source>
</evidence>
<feature type="transmembrane region" description="Helical" evidence="6">
    <location>
        <begin position="124"/>
        <end position="143"/>
    </location>
</feature>
<dbReference type="AlphaFoldDB" id="A0A323UYD2"/>
<evidence type="ECO:0000256" key="2">
    <source>
        <dbReference type="ARBA" id="ARBA00007362"/>
    </source>
</evidence>
<evidence type="ECO:0000313" key="9">
    <source>
        <dbReference type="Proteomes" id="UP000248259"/>
    </source>
</evidence>
<feature type="domain" description="EamA" evidence="7">
    <location>
        <begin position="14"/>
        <end position="140"/>
    </location>
</feature>
<dbReference type="EMBL" id="QKOE01000004">
    <property type="protein sequence ID" value="PZA17221.1"/>
    <property type="molecule type" value="Genomic_DNA"/>
</dbReference>
<protein>
    <submittedName>
        <fullName evidence="8">EamA family transporter</fullName>
    </submittedName>
</protein>
<reference evidence="8 9" key="1">
    <citation type="submission" date="2018-06" db="EMBL/GenBank/DDBJ databases">
        <title>Azoarcus communis strain SWub3 genome.</title>
        <authorList>
            <person name="Zorraquino Salvo V."/>
            <person name="Toubiana D."/>
            <person name="Blumwald E."/>
        </authorList>
    </citation>
    <scope>NUCLEOTIDE SEQUENCE [LARGE SCALE GENOMIC DNA]</scope>
    <source>
        <strain evidence="8 9">SWub3</strain>
    </source>
</reference>
<evidence type="ECO:0000256" key="1">
    <source>
        <dbReference type="ARBA" id="ARBA00004141"/>
    </source>
</evidence>
<feature type="transmembrane region" description="Helical" evidence="6">
    <location>
        <begin position="273"/>
        <end position="290"/>
    </location>
</feature>
<evidence type="ECO:0000259" key="7">
    <source>
        <dbReference type="Pfam" id="PF00892"/>
    </source>
</evidence>
<accession>A0A323UYD2</accession>
<keyword evidence="5 6" id="KW-0472">Membrane</keyword>
<keyword evidence="3 6" id="KW-0812">Transmembrane</keyword>
<feature type="transmembrane region" description="Helical" evidence="6">
    <location>
        <begin position="96"/>
        <end position="117"/>
    </location>
</feature>
<feature type="transmembrane region" description="Helical" evidence="6">
    <location>
        <begin position="243"/>
        <end position="261"/>
    </location>
</feature>
<dbReference type="InterPro" id="IPR000620">
    <property type="entry name" value="EamA_dom"/>
</dbReference>
<evidence type="ECO:0000256" key="6">
    <source>
        <dbReference type="SAM" id="Phobius"/>
    </source>
</evidence>
<feature type="transmembrane region" description="Helical" evidence="6">
    <location>
        <begin position="71"/>
        <end position="90"/>
    </location>
</feature>
<comment type="caution">
    <text evidence="8">The sequence shown here is derived from an EMBL/GenBank/DDBJ whole genome shotgun (WGS) entry which is preliminary data.</text>
</comment>
<comment type="similarity">
    <text evidence="2">Belongs to the EamA transporter family.</text>
</comment>
<feature type="transmembrane region" description="Helical" evidence="6">
    <location>
        <begin position="213"/>
        <end position="236"/>
    </location>
</feature>
<evidence type="ECO:0000256" key="4">
    <source>
        <dbReference type="ARBA" id="ARBA00022989"/>
    </source>
</evidence>
<feature type="domain" description="EamA" evidence="7">
    <location>
        <begin position="152"/>
        <end position="286"/>
    </location>
</feature>
<keyword evidence="9" id="KW-1185">Reference proteome</keyword>
<evidence type="ECO:0000256" key="5">
    <source>
        <dbReference type="ARBA" id="ARBA00023136"/>
    </source>
</evidence>
<comment type="subcellular location">
    <subcellularLocation>
        <location evidence="1">Membrane</location>
        <topology evidence="1">Multi-pass membrane protein</topology>
    </subcellularLocation>
</comment>
<dbReference type="InterPro" id="IPR050638">
    <property type="entry name" value="AA-Vitamin_Transporters"/>
</dbReference>
<organism evidence="8 9">
    <name type="scientific">Parazoarcus communis SWub3 = DSM 12120</name>
    <dbReference type="NCBI Taxonomy" id="1121029"/>
    <lineage>
        <taxon>Bacteria</taxon>
        <taxon>Pseudomonadati</taxon>
        <taxon>Pseudomonadota</taxon>
        <taxon>Betaproteobacteria</taxon>
        <taxon>Rhodocyclales</taxon>
        <taxon>Zoogloeaceae</taxon>
        <taxon>Parazoarcus</taxon>
    </lineage>
</organism>
<dbReference type="SUPFAM" id="SSF103481">
    <property type="entry name" value="Multidrug resistance efflux transporter EmrE"/>
    <property type="match status" value="2"/>
</dbReference>
<dbReference type="RefSeq" id="WP_110523865.1">
    <property type="nucleotide sequence ID" value="NZ_QKOE01000004.1"/>
</dbReference>
<proteinExistence type="inferred from homology"/>
<dbReference type="OrthoDB" id="5430053at2"/>
<dbReference type="InterPro" id="IPR037185">
    <property type="entry name" value="EmrE-like"/>
</dbReference>
<sequence>MNSTRPSPLAWAALALMSLIWGYNWVVMKQVIRYVDPLDFSAIRTLLAAAALFLVVLVLRRPMRLPAFRQVLVLGLLQTGAFTAMVQWALVSGGAGKTAVLVYTMPFWLMPLAWWLLDERVRGVEWVALGIAACGLGLILEPWTMRGSVSSNLLAVGAGVVWALSSIQVKRIRRTCSVDLLVLTAWQMLFGALALAALALLHPSRPIDPSPYFFGALAFNALFATGLAWLLWLYVLQHLSAGIAGLSALGIPLIGALAGWIELGERPSSAELLGMLMIGMGLLLTSLWTLRSNRRLPGPRQD</sequence>
<dbReference type="GO" id="GO:0016020">
    <property type="term" value="C:membrane"/>
    <property type="evidence" value="ECO:0007669"/>
    <property type="project" value="UniProtKB-SubCell"/>
</dbReference>
<feature type="transmembrane region" description="Helical" evidence="6">
    <location>
        <begin position="40"/>
        <end position="59"/>
    </location>
</feature>
<feature type="transmembrane region" description="Helical" evidence="6">
    <location>
        <begin position="149"/>
        <end position="168"/>
    </location>
</feature>
<feature type="transmembrane region" description="Helical" evidence="6">
    <location>
        <begin position="9"/>
        <end position="28"/>
    </location>
</feature>
<dbReference type="Proteomes" id="UP000248259">
    <property type="component" value="Unassembled WGS sequence"/>
</dbReference>
<evidence type="ECO:0000256" key="3">
    <source>
        <dbReference type="ARBA" id="ARBA00022692"/>
    </source>
</evidence>